<gene>
    <name evidence="1" type="ORF">LMG24238_07167</name>
</gene>
<organism evidence="1 2">
    <name type="scientific">Paraburkholderia sediminicola</name>
    <dbReference type="NCBI Taxonomy" id="458836"/>
    <lineage>
        <taxon>Bacteria</taxon>
        <taxon>Pseudomonadati</taxon>
        <taxon>Pseudomonadota</taxon>
        <taxon>Betaproteobacteria</taxon>
        <taxon>Burkholderiales</taxon>
        <taxon>Burkholderiaceae</taxon>
        <taxon>Paraburkholderia</taxon>
    </lineage>
</organism>
<accession>A0A6J5CRM1</accession>
<dbReference type="Proteomes" id="UP000494255">
    <property type="component" value="Unassembled WGS sequence"/>
</dbReference>
<dbReference type="AlphaFoldDB" id="A0A6J5CRM1"/>
<dbReference type="RefSeq" id="WP_175054564.1">
    <property type="nucleotide sequence ID" value="NZ_CADIKC010000017.1"/>
</dbReference>
<sequence>MNKAKWLKIEIECTHKKIVDLVRLAQFNERVGYGFDLSFRDGKKVGLRFIEKIASVEVITDPYGVSTSVETTRYSSIQFQLYVFSAGDTTRYFMEVNSPPRSLRTLVAALANTAPGVTVSEVDIPVLDVFAVLRRSSITARLTRIKASQLKLTEDSVAKVDVVSTKNAAADLKRFFPSNDVTVDKIRVDRPFGSLAHAVELTRTGLISVDAAYTETASQFVLDLLTKHYQETSKEEW</sequence>
<dbReference type="GeneID" id="97045723"/>
<reference evidence="1 2" key="1">
    <citation type="submission" date="2020-04" db="EMBL/GenBank/DDBJ databases">
        <authorList>
            <person name="De Canck E."/>
        </authorList>
    </citation>
    <scope>NUCLEOTIDE SEQUENCE [LARGE SCALE GENOMIC DNA]</scope>
    <source>
        <strain evidence="1 2">LMG 24238</strain>
    </source>
</reference>
<protein>
    <submittedName>
        <fullName evidence="1">Uncharacterized protein</fullName>
    </submittedName>
</protein>
<name>A0A6J5CRM1_9BURK</name>
<evidence type="ECO:0000313" key="1">
    <source>
        <dbReference type="EMBL" id="CAB3743916.1"/>
    </source>
</evidence>
<evidence type="ECO:0000313" key="2">
    <source>
        <dbReference type="Proteomes" id="UP000494255"/>
    </source>
</evidence>
<dbReference type="EMBL" id="CADIKC010000017">
    <property type="protein sequence ID" value="CAB3743916.1"/>
    <property type="molecule type" value="Genomic_DNA"/>
</dbReference>
<proteinExistence type="predicted"/>
<keyword evidence="2" id="KW-1185">Reference proteome</keyword>